<evidence type="ECO:0000259" key="5">
    <source>
        <dbReference type="PROSITE" id="PS50977"/>
    </source>
</evidence>
<dbReference type="InterPro" id="IPR001647">
    <property type="entry name" value="HTH_TetR"/>
</dbReference>
<proteinExistence type="predicted"/>
<sequence>MANQAPPPVTGPRARTRQAILEAAIRALADDPSASLGRVAELADVGRTTLHRYFPERDDLLAAVGAHAAAGLTAAHARARLDDGTALDALLRVAQEYLELGDLLTVLFTGIVPEDSWAQDPTNDAALGALYARGLRDGSIDPRFDAEWALGVVWSVLYLAWSTVRTARADRHAVVTRLLLTLEKSLAPERPDLR</sequence>
<keyword evidence="2 4" id="KW-0238">DNA-binding</keyword>
<dbReference type="EMBL" id="CP101989">
    <property type="protein sequence ID" value="UUI64363.1"/>
    <property type="molecule type" value="Genomic_DNA"/>
</dbReference>
<evidence type="ECO:0000256" key="2">
    <source>
        <dbReference type="ARBA" id="ARBA00023125"/>
    </source>
</evidence>
<keyword evidence="7" id="KW-1185">Reference proteome</keyword>
<keyword evidence="1" id="KW-0805">Transcription regulation</keyword>
<dbReference type="PANTHER" id="PTHR30055">
    <property type="entry name" value="HTH-TYPE TRANSCRIPTIONAL REGULATOR RUTR"/>
    <property type="match status" value="1"/>
</dbReference>
<feature type="DNA-binding region" description="H-T-H motif" evidence="4">
    <location>
        <begin position="35"/>
        <end position="54"/>
    </location>
</feature>
<accession>A0ABY5K2T6</accession>
<keyword evidence="3" id="KW-0804">Transcription</keyword>
<dbReference type="RefSeq" id="WP_227565248.1">
    <property type="nucleotide sequence ID" value="NZ_CP101989.1"/>
</dbReference>
<dbReference type="Gene3D" id="1.10.357.10">
    <property type="entry name" value="Tetracycline Repressor, domain 2"/>
    <property type="match status" value="1"/>
</dbReference>
<dbReference type="InterPro" id="IPR009057">
    <property type="entry name" value="Homeodomain-like_sf"/>
</dbReference>
<evidence type="ECO:0000256" key="1">
    <source>
        <dbReference type="ARBA" id="ARBA00023015"/>
    </source>
</evidence>
<dbReference type="PANTHER" id="PTHR30055:SF234">
    <property type="entry name" value="HTH-TYPE TRANSCRIPTIONAL REGULATOR BETI"/>
    <property type="match status" value="1"/>
</dbReference>
<dbReference type="Pfam" id="PF00440">
    <property type="entry name" value="TetR_N"/>
    <property type="match status" value="1"/>
</dbReference>
<feature type="domain" description="HTH tetR-type" evidence="5">
    <location>
        <begin position="14"/>
        <end position="72"/>
    </location>
</feature>
<dbReference type="InterPro" id="IPR050109">
    <property type="entry name" value="HTH-type_TetR-like_transc_reg"/>
</dbReference>
<gene>
    <name evidence="6" type="ORF">NP075_14720</name>
</gene>
<dbReference type="SUPFAM" id="SSF46689">
    <property type="entry name" value="Homeodomain-like"/>
    <property type="match status" value="1"/>
</dbReference>
<dbReference type="Proteomes" id="UP001317322">
    <property type="component" value="Chromosome"/>
</dbReference>
<evidence type="ECO:0000313" key="6">
    <source>
        <dbReference type="EMBL" id="UUI64363.1"/>
    </source>
</evidence>
<reference evidence="6 7" key="1">
    <citation type="submission" date="2022-07" db="EMBL/GenBank/DDBJ databases">
        <title>Novel species in genus cellulomonas.</title>
        <authorList>
            <person name="Ye L."/>
        </authorList>
    </citation>
    <scope>NUCLEOTIDE SEQUENCE [LARGE SCALE GENOMIC DNA]</scope>
    <source>
        <strain evidence="7">zg-Y908</strain>
    </source>
</reference>
<dbReference type="PROSITE" id="PS50977">
    <property type="entry name" value="HTH_TETR_2"/>
    <property type="match status" value="1"/>
</dbReference>
<evidence type="ECO:0000256" key="3">
    <source>
        <dbReference type="ARBA" id="ARBA00023163"/>
    </source>
</evidence>
<evidence type="ECO:0000256" key="4">
    <source>
        <dbReference type="PROSITE-ProRule" id="PRU00335"/>
    </source>
</evidence>
<name>A0ABY5K2T6_9CELL</name>
<protein>
    <submittedName>
        <fullName evidence="6">TetR family transcriptional regulator</fullName>
    </submittedName>
</protein>
<organism evidence="6 7">
    <name type="scientific">Cellulomonas wangsupingiae</name>
    <dbReference type="NCBI Taxonomy" id="2968085"/>
    <lineage>
        <taxon>Bacteria</taxon>
        <taxon>Bacillati</taxon>
        <taxon>Actinomycetota</taxon>
        <taxon>Actinomycetes</taxon>
        <taxon>Micrococcales</taxon>
        <taxon>Cellulomonadaceae</taxon>
        <taxon>Cellulomonas</taxon>
    </lineage>
</organism>
<evidence type="ECO:0000313" key="7">
    <source>
        <dbReference type="Proteomes" id="UP001317322"/>
    </source>
</evidence>